<dbReference type="Pfam" id="PF10636">
    <property type="entry name" value="hemP"/>
    <property type="match status" value="1"/>
</dbReference>
<dbReference type="RefSeq" id="WP_034791160.1">
    <property type="nucleotide sequence ID" value="NZ_JMPJ01000053.1"/>
</dbReference>
<evidence type="ECO:0000313" key="2">
    <source>
        <dbReference type="EMBL" id="KFC80738.1"/>
    </source>
</evidence>
<evidence type="ECO:0000313" key="3">
    <source>
        <dbReference type="Proteomes" id="UP000028640"/>
    </source>
</evidence>
<feature type="region of interest" description="Disordered" evidence="1">
    <location>
        <begin position="1"/>
        <end position="25"/>
    </location>
</feature>
<sequence>MNDKTQPISPQAIGHPPLHSHGENTEGAICISSADLLGDAGVATIIHQGQRYQLRQTKAGKLILTK</sequence>
<dbReference type="OrthoDB" id="6121157at2"/>
<proteinExistence type="predicted"/>
<evidence type="ECO:0000256" key="1">
    <source>
        <dbReference type="SAM" id="MobiDB-lite"/>
    </source>
</evidence>
<dbReference type="GeneID" id="78380400"/>
<dbReference type="Gene3D" id="2.10.70.10">
    <property type="entry name" value="Complement Module, domain 1"/>
    <property type="match status" value="1"/>
</dbReference>
<dbReference type="InterPro" id="IPR019600">
    <property type="entry name" value="Hemin_uptake_protein_HemP"/>
</dbReference>
<dbReference type="Proteomes" id="UP000028640">
    <property type="component" value="Unassembled WGS sequence"/>
</dbReference>
<dbReference type="AlphaFoldDB" id="A0A085GAJ3"/>
<accession>A0A085GAJ3</accession>
<gene>
    <name evidence="2" type="ORF">GEAM_2060</name>
</gene>
<evidence type="ECO:0008006" key="4">
    <source>
        <dbReference type="Google" id="ProtNLM"/>
    </source>
</evidence>
<organism evidence="2 3">
    <name type="scientific">Ewingella americana (strain ATCC 33852 / DSM 4580 / CCUG 14506 / JCM 5911 / LMG 7869 / NCTC 12157 / CDC 1468-78)</name>
    <dbReference type="NCBI Taxonomy" id="910964"/>
    <lineage>
        <taxon>Bacteria</taxon>
        <taxon>Pseudomonadati</taxon>
        <taxon>Pseudomonadota</taxon>
        <taxon>Gammaproteobacteria</taxon>
        <taxon>Enterobacterales</taxon>
        <taxon>Yersiniaceae</taxon>
        <taxon>Ewingella</taxon>
    </lineage>
</organism>
<dbReference type="STRING" id="910964.GEAM_2060"/>
<dbReference type="EMBL" id="JMPJ01000053">
    <property type="protein sequence ID" value="KFC80738.1"/>
    <property type="molecule type" value="Genomic_DNA"/>
</dbReference>
<protein>
    <recommendedName>
        <fullName evidence="4">Hemin uptake protein</fullName>
    </recommendedName>
</protein>
<name>A0A085GAJ3_EWIA3</name>
<comment type="caution">
    <text evidence="2">The sequence shown here is derived from an EMBL/GenBank/DDBJ whole genome shotgun (WGS) entry which is preliminary data.</text>
</comment>
<keyword evidence="3" id="KW-1185">Reference proteome</keyword>
<reference evidence="2 3" key="1">
    <citation type="submission" date="2014-05" db="EMBL/GenBank/DDBJ databases">
        <title>ATOL: Assembling a taxonomically balanced genome-scale reconstruction of the evolutionary history of the Enterobacteriaceae.</title>
        <authorList>
            <person name="Plunkett G.III."/>
            <person name="Neeno-Eckwall E.C."/>
            <person name="Glasner J.D."/>
            <person name="Perna N.T."/>
        </authorList>
    </citation>
    <scope>NUCLEOTIDE SEQUENCE [LARGE SCALE GENOMIC DNA]</scope>
    <source>
        <strain evidence="2 3">ATCC 33852</strain>
    </source>
</reference>